<sequence>MIDLLKHCQKLIISIVNRDKTSVVVKASKRKRAEGATIIHGQGAGIEKCKTFWGIPLEPEKDVIFTVVSDEHAEEVLGIISKSVKMGKSGNGVAFILDITSFTGAVHLHKKKDKPTDQPLKSMDETAQFELIVSIVNKGFCEEIITAARKAGAAGGTIMTGRGTGIHEHGKLFSFNIEPEKEVVLILVPQKITDKVLESIVKTGELDKPGKGIAFVLNVEKVLGINHLLDEMLHKDKEEKNGSS</sequence>
<dbReference type="GO" id="GO:0030234">
    <property type="term" value="F:enzyme regulator activity"/>
    <property type="evidence" value="ECO:0007669"/>
    <property type="project" value="InterPro"/>
</dbReference>
<protein>
    <submittedName>
        <fullName evidence="1">P-II family nitrogen regulator</fullName>
    </submittedName>
</protein>
<keyword evidence="2" id="KW-1185">Reference proteome</keyword>
<organism evidence="1 2">
    <name type="scientific">Natronogracilivirga saccharolytica</name>
    <dbReference type="NCBI Taxonomy" id="2812953"/>
    <lineage>
        <taxon>Bacteria</taxon>
        <taxon>Pseudomonadati</taxon>
        <taxon>Balneolota</taxon>
        <taxon>Balneolia</taxon>
        <taxon>Balneolales</taxon>
        <taxon>Cyclonatronaceae</taxon>
        <taxon>Natronogracilivirga</taxon>
    </lineage>
</organism>
<dbReference type="PROSITE" id="PS51343">
    <property type="entry name" value="PII_GLNB_DOM"/>
    <property type="match status" value="2"/>
</dbReference>
<proteinExistence type="predicted"/>
<dbReference type="InterPro" id="IPR011322">
    <property type="entry name" value="N-reg_PII-like_a/b"/>
</dbReference>
<evidence type="ECO:0000313" key="2">
    <source>
        <dbReference type="Proteomes" id="UP000673975"/>
    </source>
</evidence>
<dbReference type="SUPFAM" id="SSF54913">
    <property type="entry name" value="GlnB-like"/>
    <property type="match status" value="2"/>
</dbReference>
<dbReference type="AlphaFoldDB" id="A0A8J7S8I1"/>
<dbReference type="Pfam" id="PF00543">
    <property type="entry name" value="P-II"/>
    <property type="match status" value="2"/>
</dbReference>
<evidence type="ECO:0000313" key="1">
    <source>
        <dbReference type="EMBL" id="MBP3192248.1"/>
    </source>
</evidence>
<dbReference type="SMART" id="SM00938">
    <property type="entry name" value="P-II"/>
    <property type="match status" value="2"/>
</dbReference>
<dbReference type="EMBL" id="JAFIDN010000003">
    <property type="protein sequence ID" value="MBP3192248.1"/>
    <property type="molecule type" value="Genomic_DNA"/>
</dbReference>
<comment type="caution">
    <text evidence="1">The sequence shown here is derived from an EMBL/GenBank/DDBJ whole genome shotgun (WGS) entry which is preliminary data.</text>
</comment>
<accession>A0A8J7S8I1</accession>
<gene>
    <name evidence="1" type="ORF">NATSA_06210</name>
</gene>
<dbReference type="InterPro" id="IPR002187">
    <property type="entry name" value="N-reg_PII"/>
</dbReference>
<dbReference type="GO" id="GO:0006808">
    <property type="term" value="P:regulation of nitrogen utilization"/>
    <property type="evidence" value="ECO:0007669"/>
    <property type="project" value="InterPro"/>
</dbReference>
<dbReference type="Gene3D" id="3.30.70.120">
    <property type="match status" value="2"/>
</dbReference>
<dbReference type="Proteomes" id="UP000673975">
    <property type="component" value="Unassembled WGS sequence"/>
</dbReference>
<dbReference type="RefSeq" id="WP_210511138.1">
    <property type="nucleotide sequence ID" value="NZ_JAFIDN010000003.1"/>
</dbReference>
<name>A0A8J7S8I1_9BACT</name>
<reference evidence="1" key="1">
    <citation type="submission" date="2021-02" db="EMBL/GenBank/DDBJ databases">
        <title>Natronogracilivirga saccharolytica gen. nov. sp. nov. a new anaerobic, haloalkiliphilic carbohydrate-fermenting bacterium from soda lake and proposing of Cyclonatronumiaceae fam. nov. in the phylum Balneolaeota.</title>
        <authorList>
            <person name="Zhilina T.N."/>
            <person name="Sorokin D.Y."/>
            <person name="Zavarzina D.G."/>
            <person name="Toshchakov S.V."/>
            <person name="Kublanov I.V."/>
        </authorList>
    </citation>
    <scope>NUCLEOTIDE SEQUENCE</scope>
    <source>
        <strain evidence="1">Z-1702</strain>
    </source>
</reference>
<dbReference type="InterPro" id="IPR015867">
    <property type="entry name" value="N-reg_PII/ATP_PRibTrfase_C"/>
</dbReference>